<keyword evidence="2" id="KW-1185">Reference proteome</keyword>
<dbReference type="Proteomes" id="UP001454036">
    <property type="component" value="Unassembled WGS sequence"/>
</dbReference>
<dbReference type="EMBL" id="BAABME010008999">
    <property type="protein sequence ID" value="GAA0174272.1"/>
    <property type="molecule type" value="Genomic_DNA"/>
</dbReference>
<protein>
    <submittedName>
        <fullName evidence="1">Uncharacterized protein</fullName>
    </submittedName>
</protein>
<proteinExistence type="predicted"/>
<evidence type="ECO:0000313" key="2">
    <source>
        <dbReference type="Proteomes" id="UP001454036"/>
    </source>
</evidence>
<accession>A0AAV3RGX1</accession>
<name>A0AAV3RGX1_LITER</name>
<sequence>MHYALCTLTQKPTQKHKHKKPLLYCQKFFPELMGSDDQNNLCKPHYDISMSKRTRKPLNFQGIKLTKIEEQEEICPKVSEEEQEKQDHDNNKKCLKQLIEGRDSLGQQFLKEENQLQMVVKMPEDSSSNGRKFKKMVSQYAKVLGNMIKIKRNGKPGYNKRHVLPLSK</sequence>
<reference evidence="1 2" key="1">
    <citation type="submission" date="2024-01" db="EMBL/GenBank/DDBJ databases">
        <title>The complete chloroplast genome sequence of Lithospermum erythrorhizon: insights into the phylogenetic relationship among Boraginaceae species and the maternal lineages of purple gromwells.</title>
        <authorList>
            <person name="Okada T."/>
            <person name="Watanabe K."/>
        </authorList>
    </citation>
    <scope>NUCLEOTIDE SEQUENCE [LARGE SCALE GENOMIC DNA]</scope>
</reference>
<organism evidence="1 2">
    <name type="scientific">Lithospermum erythrorhizon</name>
    <name type="common">Purple gromwell</name>
    <name type="synonym">Lithospermum officinale var. erythrorhizon</name>
    <dbReference type="NCBI Taxonomy" id="34254"/>
    <lineage>
        <taxon>Eukaryota</taxon>
        <taxon>Viridiplantae</taxon>
        <taxon>Streptophyta</taxon>
        <taxon>Embryophyta</taxon>
        <taxon>Tracheophyta</taxon>
        <taxon>Spermatophyta</taxon>
        <taxon>Magnoliopsida</taxon>
        <taxon>eudicotyledons</taxon>
        <taxon>Gunneridae</taxon>
        <taxon>Pentapetalae</taxon>
        <taxon>asterids</taxon>
        <taxon>lamiids</taxon>
        <taxon>Boraginales</taxon>
        <taxon>Boraginaceae</taxon>
        <taxon>Boraginoideae</taxon>
        <taxon>Lithospermeae</taxon>
        <taxon>Lithospermum</taxon>
    </lineage>
</organism>
<evidence type="ECO:0000313" key="1">
    <source>
        <dbReference type="EMBL" id="GAA0174272.1"/>
    </source>
</evidence>
<gene>
    <name evidence="1" type="ORF">LIER_27701</name>
</gene>
<dbReference type="AlphaFoldDB" id="A0AAV3RGX1"/>
<comment type="caution">
    <text evidence="1">The sequence shown here is derived from an EMBL/GenBank/DDBJ whole genome shotgun (WGS) entry which is preliminary data.</text>
</comment>